<evidence type="ECO:0000256" key="5">
    <source>
        <dbReference type="ARBA" id="ARBA00022967"/>
    </source>
</evidence>
<dbReference type="Pfam" id="PF00005">
    <property type="entry name" value="ABC_tran"/>
    <property type="match status" value="1"/>
</dbReference>
<feature type="domain" description="ABC transporter" evidence="9">
    <location>
        <begin position="2"/>
        <end position="232"/>
    </location>
</feature>
<dbReference type="Pfam" id="PF12857">
    <property type="entry name" value="TOBE_3"/>
    <property type="match status" value="1"/>
</dbReference>
<dbReference type="InterPro" id="IPR050093">
    <property type="entry name" value="ABC_SmlMolc_Importer"/>
</dbReference>
<keyword evidence="6" id="KW-0764">Sulfate transport</keyword>
<feature type="region of interest" description="Disordered" evidence="8">
    <location>
        <begin position="322"/>
        <end position="354"/>
    </location>
</feature>
<evidence type="ECO:0000256" key="2">
    <source>
        <dbReference type="ARBA" id="ARBA00022475"/>
    </source>
</evidence>
<reference evidence="10 11" key="1">
    <citation type="journal article" date="2013" name="ISME J.">
        <title>A metabolic model for members of the genus Tetrasphaera involved in enhanced biological phosphorus removal.</title>
        <authorList>
            <person name="Kristiansen R."/>
            <person name="Nguyen H.T.T."/>
            <person name="Saunders A.M."/>
            <person name="Nielsen J.L."/>
            <person name="Wimmer R."/>
            <person name="Le V.Q."/>
            <person name="McIlroy S.J."/>
            <person name="Petrovski S."/>
            <person name="Seviour R.J."/>
            <person name="Calteau A."/>
            <person name="Nielsen K.L."/>
            <person name="Nielsen P.H."/>
        </authorList>
    </citation>
    <scope>NUCLEOTIDE SEQUENCE [LARGE SCALE GENOMIC DNA]</scope>
    <source>
        <strain evidence="10 11">T1-X7</strain>
    </source>
</reference>
<evidence type="ECO:0000313" key="11">
    <source>
        <dbReference type="Proteomes" id="UP000035721"/>
    </source>
</evidence>
<dbReference type="InterPro" id="IPR027417">
    <property type="entry name" value="P-loop_NTPase"/>
</dbReference>
<evidence type="ECO:0000256" key="4">
    <source>
        <dbReference type="ARBA" id="ARBA00022840"/>
    </source>
</evidence>
<dbReference type="PROSITE" id="PS00211">
    <property type="entry name" value="ABC_TRANSPORTER_1"/>
    <property type="match status" value="1"/>
</dbReference>
<dbReference type="InterPro" id="IPR003439">
    <property type="entry name" value="ABC_transporter-like_ATP-bd"/>
</dbReference>
<accession>A0A077LY93</accession>
<keyword evidence="4 10" id="KW-0067">ATP-binding</keyword>
<dbReference type="OrthoDB" id="9802264at2"/>
<comment type="caution">
    <text evidence="10">The sequence shown here is derived from an EMBL/GenBank/DDBJ whole genome shotgun (WGS) entry which is preliminary data.</text>
</comment>
<evidence type="ECO:0000256" key="1">
    <source>
        <dbReference type="ARBA" id="ARBA00022448"/>
    </source>
</evidence>
<dbReference type="GO" id="GO:0005524">
    <property type="term" value="F:ATP binding"/>
    <property type="evidence" value="ECO:0007669"/>
    <property type="project" value="UniProtKB-KW"/>
</dbReference>
<dbReference type="Gene3D" id="3.40.50.300">
    <property type="entry name" value="P-loop containing nucleotide triphosphate hydrolases"/>
    <property type="match status" value="1"/>
</dbReference>
<dbReference type="EC" id="3.6.3.25" evidence="10"/>
<gene>
    <name evidence="10" type="primary">cysA</name>
    <name evidence="10" type="ORF">BN12_1530009</name>
</gene>
<dbReference type="SUPFAM" id="SSF50331">
    <property type="entry name" value="MOP-like"/>
    <property type="match status" value="1"/>
</dbReference>
<dbReference type="AlphaFoldDB" id="A0A077LY93"/>
<dbReference type="InterPro" id="IPR017871">
    <property type="entry name" value="ABC_transporter-like_CS"/>
</dbReference>
<dbReference type="PANTHER" id="PTHR42781:SF4">
    <property type="entry name" value="SPERMIDINE_PUTRESCINE IMPORT ATP-BINDING PROTEIN POTA"/>
    <property type="match status" value="1"/>
</dbReference>
<dbReference type="SMART" id="SM00382">
    <property type="entry name" value="AAA"/>
    <property type="match status" value="1"/>
</dbReference>
<dbReference type="InterPro" id="IPR008995">
    <property type="entry name" value="Mo/tungstate-bd_C_term_dom"/>
</dbReference>
<name>A0A077LY93_9MICO</name>
<evidence type="ECO:0000256" key="6">
    <source>
        <dbReference type="ARBA" id="ARBA00023032"/>
    </source>
</evidence>
<dbReference type="GO" id="GO:0016887">
    <property type="term" value="F:ATP hydrolysis activity"/>
    <property type="evidence" value="ECO:0007669"/>
    <property type="project" value="InterPro"/>
</dbReference>
<dbReference type="InterPro" id="IPR003593">
    <property type="entry name" value="AAA+_ATPase"/>
</dbReference>
<dbReference type="GO" id="GO:0015419">
    <property type="term" value="F:ABC-type sulfate transporter activity"/>
    <property type="evidence" value="ECO:0007669"/>
    <property type="project" value="InterPro"/>
</dbReference>
<evidence type="ECO:0000313" key="10">
    <source>
        <dbReference type="EMBL" id="CCH76920.1"/>
    </source>
</evidence>
<keyword evidence="11" id="KW-1185">Reference proteome</keyword>
<evidence type="ECO:0000256" key="7">
    <source>
        <dbReference type="ARBA" id="ARBA00023136"/>
    </source>
</evidence>
<sequence length="354" mass="38109">MITVTGARKDFGTFRALDDVSIEIPSGTLTALLGPSGSGKSTLLRSIAGLESLDAGTVVIAGRDVTRVPPQQRGIGFVFQHYAAFKHMTVRDNVAFGLTIRRRPKAEVRAKVDELLEVVGLEGFQHRYPAQLSGGQRQRMALARALAVDPEVLLLDEPFGALDAKVRADLRRWLRRLHDEVHVTTVLVTHDQEEALDVADTIAVLNRGRIEQIGDPDTLYDAPDNQFVMSFLGSVSSVGGTLVRPHDIVLERPAPDDTRANGPGRVLATIERVVRLGFEVRVELRDADGERFAAEVTRGVAQQLGLVAGEQVWAVAPSHAVRDLPQPPDAGVPADAAEADEVASTAGVGEPARA</sequence>
<dbReference type="PANTHER" id="PTHR42781">
    <property type="entry name" value="SPERMIDINE/PUTRESCINE IMPORT ATP-BINDING PROTEIN POTA"/>
    <property type="match status" value="1"/>
</dbReference>
<dbReference type="STRING" id="1194083.BN12_1530009"/>
<dbReference type="FunFam" id="3.40.50.300:FF:001655">
    <property type="entry name" value="Sulfate/thiosulfate import ATP-binding protein CysA"/>
    <property type="match status" value="1"/>
</dbReference>
<keyword evidence="2" id="KW-1003">Cell membrane</keyword>
<evidence type="ECO:0000259" key="9">
    <source>
        <dbReference type="PROSITE" id="PS50893"/>
    </source>
</evidence>
<organism evidence="10 11">
    <name type="scientific">Nostocoides japonicum T1-X7</name>
    <dbReference type="NCBI Taxonomy" id="1194083"/>
    <lineage>
        <taxon>Bacteria</taxon>
        <taxon>Bacillati</taxon>
        <taxon>Actinomycetota</taxon>
        <taxon>Actinomycetes</taxon>
        <taxon>Micrococcales</taxon>
        <taxon>Intrasporangiaceae</taxon>
        <taxon>Nostocoides</taxon>
    </lineage>
</organism>
<evidence type="ECO:0000256" key="3">
    <source>
        <dbReference type="ARBA" id="ARBA00022741"/>
    </source>
</evidence>
<dbReference type="EMBL" id="CAJB01000061">
    <property type="protein sequence ID" value="CCH76920.1"/>
    <property type="molecule type" value="Genomic_DNA"/>
</dbReference>
<dbReference type="Proteomes" id="UP000035721">
    <property type="component" value="Unassembled WGS sequence"/>
</dbReference>
<dbReference type="InterPro" id="IPR024765">
    <property type="entry name" value="TOBE-like"/>
</dbReference>
<keyword evidence="1" id="KW-0813">Transport</keyword>
<protein>
    <submittedName>
        <fullName evidence="10">Sulfate/thiosulfate import ATP-binding protein cysA</fullName>
        <ecNumber evidence="10">3.6.3.25</ecNumber>
    </submittedName>
</protein>
<evidence type="ECO:0000256" key="8">
    <source>
        <dbReference type="SAM" id="MobiDB-lite"/>
    </source>
</evidence>
<proteinExistence type="predicted"/>
<dbReference type="NCBIfam" id="TIGR00968">
    <property type="entry name" value="3a0106s01"/>
    <property type="match status" value="1"/>
</dbReference>
<keyword evidence="3" id="KW-0547">Nucleotide-binding</keyword>
<dbReference type="SUPFAM" id="SSF52540">
    <property type="entry name" value="P-loop containing nucleoside triphosphate hydrolases"/>
    <property type="match status" value="1"/>
</dbReference>
<keyword evidence="5" id="KW-1278">Translocase</keyword>
<keyword evidence="10" id="KW-0378">Hydrolase</keyword>
<dbReference type="GO" id="GO:0043190">
    <property type="term" value="C:ATP-binding cassette (ABC) transporter complex"/>
    <property type="evidence" value="ECO:0007669"/>
    <property type="project" value="InterPro"/>
</dbReference>
<dbReference type="PROSITE" id="PS50893">
    <property type="entry name" value="ABC_TRANSPORTER_2"/>
    <property type="match status" value="1"/>
</dbReference>
<dbReference type="InterPro" id="IPR005666">
    <property type="entry name" value="Sulph_transpt1"/>
</dbReference>
<dbReference type="Gene3D" id="2.40.50.100">
    <property type="match status" value="1"/>
</dbReference>
<keyword evidence="7" id="KW-0472">Membrane</keyword>